<dbReference type="Gene3D" id="1.10.760.10">
    <property type="entry name" value="Cytochrome c-like domain"/>
    <property type="match status" value="1"/>
</dbReference>
<keyword evidence="2" id="KW-0479">Metal-binding</keyword>
<gene>
    <name evidence="5" type="ORF">CKO31_12860</name>
</gene>
<feature type="domain" description="Cytochrome c" evidence="4">
    <location>
        <begin position="51"/>
        <end position="137"/>
    </location>
</feature>
<keyword evidence="6" id="KW-1185">Reference proteome</keyword>
<organism evidence="5 6">
    <name type="scientific">Thiohalocapsa halophila</name>
    <dbReference type="NCBI Taxonomy" id="69359"/>
    <lineage>
        <taxon>Bacteria</taxon>
        <taxon>Pseudomonadati</taxon>
        <taxon>Pseudomonadota</taxon>
        <taxon>Gammaproteobacteria</taxon>
        <taxon>Chromatiales</taxon>
        <taxon>Chromatiaceae</taxon>
        <taxon>Thiohalocapsa</taxon>
    </lineage>
</organism>
<sequence length="176" mass="19290">MTTRTAIRRALGIGGIVAATVVASTVFARPPFTEEELEAQMDSLYQAIQTGYDLWHGSEPSMTSNGLACANCHPDTAASNPQTFPKYMTMYGEVVPWQEMVNWCIENPQLGERLDPTSAEMTAIKAYAMYLHRGLPIEPGLASEQTAGVPVAFGTGFKREPTGLGVDTREYEPERR</sequence>
<protein>
    <recommendedName>
        <fullName evidence="4">Cytochrome c domain-containing protein</fullName>
    </recommendedName>
</protein>
<keyword evidence="3" id="KW-0408">Iron</keyword>
<keyword evidence="1" id="KW-0349">Heme</keyword>
<evidence type="ECO:0000259" key="4">
    <source>
        <dbReference type="Pfam" id="PF21342"/>
    </source>
</evidence>
<dbReference type="EMBL" id="NRRV01000029">
    <property type="protein sequence ID" value="MBK1631618.1"/>
    <property type="molecule type" value="Genomic_DNA"/>
</dbReference>
<evidence type="ECO:0000313" key="5">
    <source>
        <dbReference type="EMBL" id="MBK1631618.1"/>
    </source>
</evidence>
<reference evidence="5 6" key="1">
    <citation type="journal article" date="2020" name="Microorganisms">
        <title>Osmotic Adaptation and Compatible Solute Biosynthesis of Phototrophic Bacteria as Revealed from Genome Analyses.</title>
        <authorList>
            <person name="Imhoff J.F."/>
            <person name="Rahn T."/>
            <person name="Kunzel S."/>
            <person name="Keller A."/>
            <person name="Neulinger S.C."/>
        </authorList>
    </citation>
    <scope>NUCLEOTIDE SEQUENCE [LARGE SCALE GENOMIC DNA]</scope>
    <source>
        <strain evidence="5 6">DSM 6210</strain>
    </source>
</reference>
<dbReference type="Proteomes" id="UP000748752">
    <property type="component" value="Unassembled WGS sequence"/>
</dbReference>
<evidence type="ECO:0000256" key="1">
    <source>
        <dbReference type="ARBA" id="ARBA00022617"/>
    </source>
</evidence>
<comment type="caution">
    <text evidence="5">The sequence shown here is derived from an EMBL/GenBank/DDBJ whole genome shotgun (WGS) entry which is preliminary data.</text>
</comment>
<evidence type="ECO:0000256" key="2">
    <source>
        <dbReference type="ARBA" id="ARBA00022723"/>
    </source>
</evidence>
<dbReference type="SUPFAM" id="SSF46626">
    <property type="entry name" value="Cytochrome c"/>
    <property type="match status" value="1"/>
</dbReference>
<proteinExistence type="predicted"/>
<dbReference type="InterPro" id="IPR036909">
    <property type="entry name" value="Cyt_c-like_dom_sf"/>
</dbReference>
<dbReference type="InterPro" id="IPR009056">
    <property type="entry name" value="Cyt_c-like_dom"/>
</dbReference>
<accession>A0ABS1CIU8</accession>
<evidence type="ECO:0000313" key="6">
    <source>
        <dbReference type="Proteomes" id="UP000748752"/>
    </source>
</evidence>
<dbReference type="Pfam" id="PF21342">
    <property type="entry name" value="SoxA-TsdA_cyt-c"/>
    <property type="match status" value="1"/>
</dbReference>
<dbReference type="RefSeq" id="WP_200238129.1">
    <property type="nucleotide sequence ID" value="NZ_NRRV01000029.1"/>
</dbReference>
<name>A0ABS1CIU8_9GAMM</name>
<evidence type="ECO:0000256" key="3">
    <source>
        <dbReference type="ARBA" id="ARBA00023004"/>
    </source>
</evidence>